<dbReference type="FunFam" id="2.40.10.10:FF:000002">
    <property type="entry name" value="Transmembrane protease serine"/>
    <property type="match status" value="1"/>
</dbReference>
<evidence type="ECO:0000256" key="9">
    <source>
        <dbReference type="ARBA" id="ARBA00024195"/>
    </source>
</evidence>
<dbReference type="InterPro" id="IPR001314">
    <property type="entry name" value="Peptidase_S1A"/>
</dbReference>
<dbReference type="PROSITE" id="PS51888">
    <property type="entry name" value="CLIP"/>
    <property type="match status" value="2"/>
</dbReference>
<evidence type="ECO:0000256" key="4">
    <source>
        <dbReference type="ARBA" id="ARBA00022825"/>
    </source>
</evidence>
<comment type="subcellular location">
    <subcellularLocation>
        <location evidence="11">Secreted</location>
    </subcellularLocation>
</comment>
<evidence type="ECO:0000256" key="5">
    <source>
        <dbReference type="ARBA" id="ARBA00022837"/>
    </source>
</evidence>
<comment type="domain">
    <text evidence="11">The clip domain consists of 35-55 residues which are 'knitted' together usually by 3 conserved disulfide bonds forming a clip-like compact structure.</text>
</comment>
<dbReference type="FunFam" id="2.40.10.10:FF:000028">
    <property type="entry name" value="Serine protease easter"/>
    <property type="match status" value="1"/>
</dbReference>
<feature type="chain" id="PRO_5044513373" description="CLIP domain-containing serine protease" evidence="11">
    <location>
        <begin position="23"/>
        <end position="428"/>
    </location>
</feature>
<dbReference type="PANTHER" id="PTHR24256">
    <property type="entry name" value="TRYPTASE-RELATED"/>
    <property type="match status" value="1"/>
</dbReference>
<organism evidence="14">
    <name type="scientific">Bactrocera dorsalis</name>
    <name type="common">Oriental fruit fly</name>
    <name type="synonym">Dacus dorsalis</name>
    <dbReference type="NCBI Taxonomy" id="27457"/>
    <lineage>
        <taxon>Eukaryota</taxon>
        <taxon>Metazoa</taxon>
        <taxon>Ecdysozoa</taxon>
        <taxon>Arthropoda</taxon>
        <taxon>Hexapoda</taxon>
        <taxon>Insecta</taxon>
        <taxon>Pterygota</taxon>
        <taxon>Neoptera</taxon>
        <taxon>Endopterygota</taxon>
        <taxon>Diptera</taxon>
        <taxon>Brachycera</taxon>
        <taxon>Muscomorpha</taxon>
        <taxon>Tephritoidea</taxon>
        <taxon>Tephritidae</taxon>
        <taxon>Bactrocera</taxon>
        <taxon>Bactrocera</taxon>
    </lineage>
</organism>
<sequence>MDSLRNIAVLFGLTFSVYGAVSGETGYGACQTPNGKSGECMLINKCTELYNMAVKPNLEDNDIIFLRQSRCGSLGKNILVCCHKSLGGGSDECETPNGKKGRCKSILECSSLLPLVKDDLSASERNFLTKSVCGQGNRQVCCPDPPTNNRGELSLPPNCGKIPLTGRIFGGTATDIDEFPWTALLIYAKGNGAEGLHCGASLINDRYVLTAGHCVSKRVLPAHWRLTGVRLGEWDLETQLDCQFDSKGNKLCSNPHININIEEEICHPLYDVRTQRYDIALLRLQEKVNFNAFISPICLPSSSTSNYEGVTMDIAGWGATETSNSSQKKLKALVRGENLERCKAKYRRYTRIELGNSQMCAGGEKSIDTCRGDSGGPLMFAQSVNGREAYFLVGVVSFGPTPCGQEGFPGVYTRVDAFVSWIQSTIRK</sequence>
<feature type="domain" description="Peptidase S1" evidence="12">
    <location>
        <begin position="168"/>
        <end position="427"/>
    </location>
</feature>
<gene>
    <name evidence="14" type="primary">EAST</name>
    <name evidence="16" type="synonym">LOC105232915</name>
</gene>
<dbReference type="PRINTS" id="PR00722">
    <property type="entry name" value="CHYMOTRYPSIN"/>
</dbReference>
<dbReference type="InterPro" id="IPR033116">
    <property type="entry name" value="TRYPSIN_SER"/>
</dbReference>
<dbReference type="InterPro" id="IPR043504">
    <property type="entry name" value="Peptidase_S1_PA_chymotrypsin"/>
</dbReference>
<keyword evidence="3 10" id="KW-0378">Hydrolase</keyword>
<keyword evidence="6" id="KW-0865">Zymogen</keyword>
<dbReference type="PROSITE" id="PS00135">
    <property type="entry name" value="TRYPSIN_SER"/>
    <property type="match status" value="1"/>
</dbReference>
<evidence type="ECO:0000259" key="13">
    <source>
        <dbReference type="PROSITE" id="PS51888"/>
    </source>
</evidence>
<dbReference type="SMART" id="SM00680">
    <property type="entry name" value="CLIP"/>
    <property type="match status" value="2"/>
</dbReference>
<feature type="domain" description="Clip" evidence="13">
    <location>
        <begin position="92"/>
        <end position="142"/>
    </location>
</feature>
<dbReference type="CDD" id="cd00190">
    <property type="entry name" value="Tryp_SPc"/>
    <property type="match status" value="1"/>
</dbReference>
<feature type="domain" description="Clip" evidence="13">
    <location>
        <begin position="29"/>
        <end position="82"/>
    </location>
</feature>
<dbReference type="Proteomes" id="UP001652620">
    <property type="component" value="Chromosome 1"/>
</dbReference>
<dbReference type="InterPro" id="IPR022700">
    <property type="entry name" value="CLIP"/>
</dbReference>
<reference evidence="15 16" key="2">
    <citation type="submission" date="2025-05" db="UniProtKB">
        <authorList>
            <consortium name="RefSeq"/>
        </authorList>
    </citation>
    <scope>NUCLEOTIDE SEQUENCE [LARGE SCALE GENOMIC DNA]</scope>
    <source>
        <tissue evidence="16">Adult</tissue>
    </source>
</reference>
<keyword evidence="8" id="KW-0325">Glycoprotein</keyword>
<keyword evidence="5" id="KW-0106">Calcium</keyword>
<evidence type="ECO:0000256" key="2">
    <source>
        <dbReference type="ARBA" id="ARBA00022729"/>
    </source>
</evidence>
<dbReference type="InterPro" id="IPR051487">
    <property type="entry name" value="Ser/Thr_Proteases_Immune/Dev"/>
</dbReference>
<dbReference type="OMA" id="CIHIRDC"/>
<dbReference type="InterPro" id="IPR018114">
    <property type="entry name" value="TRYPSIN_HIS"/>
</dbReference>
<evidence type="ECO:0000256" key="3">
    <source>
        <dbReference type="ARBA" id="ARBA00022801"/>
    </source>
</evidence>
<keyword evidence="7" id="KW-1015">Disulfide bond</keyword>
<dbReference type="Gene3D" id="3.30.1640.30">
    <property type="match status" value="2"/>
</dbReference>
<dbReference type="RefSeq" id="XP_049301811.1">
    <property type="nucleotide sequence ID" value="XM_049445854.1"/>
</dbReference>
<evidence type="ECO:0000259" key="12">
    <source>
        <dbReference type="PROSITE" id="PS50240"/>
    </source>
</evidence>
<evidence type="ECO:0000256" key="10">
    <source>
        <dbReference type="RuleBase" id="RU363034"/>
    </source>
</evidence>
<dbReference type="SUPFAM" id="SSF50494">
    <property type="entry name" value="Trypsin-like serine proteases"/>
    <property type="match status" value="1"/>
</dbReference>
<reference evidence="14" key="1">
    <citation type="journal article" date="2014" name="BMC Genomics">
        <title>Characterizing the developmental transcriptome of the oriental fruit fly, Bactrocera dorsalis (Diptera: Tephritidae) through comparative genomic analysis with Drosophila melanogaster utilizing modENCODE datasets.</title>
        <authorList>
            <person name="Geib S.M."/>
            <person name="Calla B."/>
            <person name="Hall B."/>
            <person name="Hou S."/>
            <person name="Manoukis N.C."/>
        </authorList>
    </citation>
    <scope>NUCLEOTIDE SEQUENCE</scope>
    <source>
        <strain evidence="14">Punador</strain>
    </source>
</reference>
<keyword evidence="1 10" id="KW-0645">Protease</keyword>
<dbReference type="EMBL" id="GAKP01002127">
    <property type="protein sequence ID" value="JAC56825.1"/>
    <property type="molecule type" value="Transcribed_RNA"/>
</dbReference>
<keyword evidence="15" id="KW-1185">Reference proteome</keyword>
<dbReference type="OrthoDB" id="9028152at2759"/>
<dbReference type="PROSITE" id="PS00134">
    <property type="entry name" value="TRYPSIN_HIS"/>
    <property type="match status" value="1"/>
</dbReference>
<protein>
    <recommendedName>
        <fullName evidence="11">CLIP domain-containing serine protease</fullName>
        <ecNumber evidence="10">3.4.21.-</ecNumber>
    </recommendedName>
</protein>
<evidence type="ECO:0000256" key="6">
    <source>
        <dbReference type="ARBA" id="ARBA00023145"/>
    </source>
</evidence>
<dbReference type="PROSITE" id="PS50240">
    <property type="entry name" value="TRYPSIN_DOM"/>
    <property type="match status" value="1"/>
</dbReference>
<evidence type="ECO:0000256" key="1">
    <source>
        <dbReference type="ARBA" id="ARBA00022670"/>
    </source>
</evidence>
<dbReference type="GO" id="GO:0005576">
    <property type="term" value="C:extracellular region"/>
    <property type="evidence" value="ECO:0007669"/>
    <property type="project" value="UniProtKB-SubCell"/>
</dbReference>
<dbReference type="Pfam" id="PF00089">
    <property type="entry name" value="Trypsin"/>
    <property type="match status" value="1"/>
</dbReference>
<dbReference type="InterPro" id="IPR038565">
    <property type="entry name" value="CLIP_sf"/>
</dbReference>
<dbReference type="EC" id="3.4.21.-" evidence="10"/>
<evidence type="ECO:0000313" key="16">
    <source>
        <dbReference type="RefSeq" id="XP_049301811.1"/>
    </source>
</evidence>
<keyword evidence="4 10" id="KW-0720">Serine protease</keyword>
<dbReference type="InterPro" id="IPR009003">
    <property type="entry name" value="Peptidase_S1_PA"/>
</dbReference>
<keyword evidence="2 11" id="KW-0732">Signal</keyword>
<evidence type="ECO:0000313" key="14">
    <source>
        <dbReference type="EMBL" id="JAC56825.1"/>
    </source>
</evidence>
<dbReference type="Pfam" id="PF12032">
    <property type="entry name" value="CLIP"/>
    <property type="match status" value="2"/>
</dbReference>
<keyword evidence="11" id="KW-0964">Secreted</keyword>
<evidence type="ECO:0000313" key="15">
    <source>
        <dbReference type="Proteomes" id="UP001652620"/>
    </source>
</evidence>
<evidence type="ECO:0000256" key="11">
    <source>
        <dbReference type="RuleBase" id="RU366078"/>
    </source>
</evidence>
<proteinExistence type="inferred from homology"/>
<dbReference type="Gene3D" id="2.40.10.10">
    <property type="entry name" value="Trypsin-like serine proteases"/>
    <property type="match status" value="2"/>
</dbReference>
<dbReference type="SMART" id="SM00020">
    <property type="entry name" value="Tryp_SPc"/>
    <property type="match status" value="1"/>
</dbReference>
<accession>A0A034WRL1</accession>
<comment type="similarity">
    <text evidence="9 11">Belongs to the peptidase S1 family. CLIP subfamily.</text>
</comment>
<dbReference type="GO" id="GO:0006508">
    <property type="term" value="P:proteolysis"/>
    <property type="evidence" value="ECO:0007669"/>
    <property type="project" value="UniProtKB-KW"/>
</dbReference>
<dbReference type="AlphaFoldDB" id="A0A034WRL1"/>
<evidence type="ECO:0000256" key="8">
    <source>
        <dbReference type="ARBA" id="ARBA00023180"/>
    </source>
</evidence>
<dbReference type="InterPro" id="IPR001254">
    <property type="entry name" value="Trypsin_dom"/>
</dbReference>
<name>A0A034WRL1_BACDO</name>
<evidence type="ECO:0000256" key="7">
    <source>
        <dbReference type="ARBA" id="ARBA00023157"/>
    </source>
</evidence>
<feature type="signal peptide" evidence="11">
    <location>
        <begin position="1"/>
        <end position="22"/>
    </location>
</feature>
<dbReference type="GO" id="GO:0004252">
    <property type="term" value="F:serine-type endopeptidase activity"/>
    <property type="evidence" value="ECO:0007669"/>
    <property type="project" value="UniProtKB-UniRule"/>
</dbReference>